<sequence length="101" mass="12125">MQGDLRVQRWVLISSYRRYLEADRAWTLAQRDAQSWFPASQRSKIATVGDPGSRVRRSYERREEALQRLLLVRAKLERARQRLEKQQRQREVEMRVLLLTG</sequence>
<dbReference type="EMBL" id="CP067134">
    <property type="protein sequence ID" value="WCR09678.1"/>
    <property type="molecule type" value="Genomic_DNA"/>
</dbReference>
<feature type="coiled-coil region" evidence="1">
    <location>
        <begin position="59"/>
        <end position="96"/>
    </location>
</feature>
<evidence type="ECO:0000256" key="1">
    <source>
        <dbReference type="SAM" id="Coils"/>
    </source>
</evidence>
<dbReference type="Proteomes" id="UP001218412">
    <property type="component" value="Chromosome"/>
</dbReference>
<accession>A0ABY7SS36</accession>
<evidence type="ECO:0008006" key="4">
    <source>
        <dbReference type="Google" id="ProtNLM"/>
    </source>
</evidence>
<organism evidence="2 3">
    <name type="scientific">Paracoccus stylophorae</name>
    <dbReference type="NCBI Taxonomy" id="659350"/>
    <lineage>
        <taxon>Bacteria</taxon>
        <taxon>Pseudomonadati</taxon>
        <taxon>Pseudomonadota</taxon>
        <taxon>Alphaproteobacteria</taxon>
        <taxon>Rhodobacterales</taxon>
        <taxon>Paracoccaceae</taxon>
        <taxon>Paracoccus</taxon>
    </lineage>
</organism>
<name>A0ABY7SS36_9RHOB</name>
<gene>
    <name evidence="2" type="ORF">JHW45_11275</name>
</gene>
<evidence type="ECO:0000313" key="2">
    <source>
        <dbReference type="EMBL" id="WCR09678.1"/>
    </source>
</evidence>
<dbReference type="RefSeq" id="WP_272857774.1">
    <property type="nucleotide sequence ID" value="NZ_CP067134.1"/>
</dbReference>
<keyword evidence="3" id="KW-1185">Reference proteome</keyword>
<keyword evidence="1" id="KW-0175">Coiled coil</keyword>
<protein>
    <recommendedName>
        <fullName evidence="4">Transposase</fullName>
    </recommendedName>
</protein>
<reference evidence="2 3" key="1">
    <citation type="submission" date="2021-01" db="EMBL/GenBank/DDBJ databases">
        <title>Biogeographic distribution of Paracoccus.</title>
        <authorList>
            <person name="Hollensteiner J."/>
            <person name="Leineberger J."/>
            <person name="Brinkhoff T."/>
            <person name="Daniel R."/>
        </authorList>
    </citation>
    <scope>NUCLEOTIDE SEQUENCE [LARGE SCALE GENOMIC DNA]</scope>
    <source>
        <strain evidence="2 3">LMG25392</strain>
    </source>
</reference>
<evidence type="ECO:0000313" key="3">
    <source>
        <dbReference type="Proteomes" id="UP001218412"/>
    </source>
</evidence>
<proteinExistence type="predicted"/>